<proteinExistence type="inferred from homology"/>
<dbReference type="SMART" id="SM00822">
    <property type="entry name" value="PKS_KR"/>
    <property type="match status" value="1"/>
</dbReference>
<dbReference type="Pfam" id="PF00106">
    <property type="entry name" value="adh_short"/>
    <property type="match status" value="1"/>
</dbReference>
<comment type="caution">
    <text evidence="6">The sequence shown here is derived from an EMBL/GenBank/DDBJ whole genome shotgun (WGS) entry which is preliminary data.</text>
</comment>
<dbReference type="SUPFAM" id="SSF51735">
    <property type="entry name" value="NAD(P)-binding Rossmann-fold domains"/>
    <property type="match status" value="1"/>
</dbReference>
<gene>
    <name evidence="6" type="ORF">C7Y72_10315</name>
</gene>
<organism evidence="6 7">
    <name type="scientific">Paraconexibacter algicola</name>
    <dbReference type="NCBI Taxonomy" id="2133960"/>
    <lineage>
        <taxon>Bacteria</taxon>
        <taxon>Bacillati</taxon>
        <taxon>Actinomycetota</taxon>
        <taxon>Thermoleophilia</taxon>
        <taxon>Solirubrobacterales</taxon>
        <taxon>Paraconexibacteraceae</taxon>
        <taxon>Paraconexibacter</taxon>
    </lineage>
</organism>
<sequence>MRHPRARAHLRALRLPHRWPRRPGRRVDLLLRALLRGGRRRHAARPRAGVVIPRAGALADRRVLLTGASSGVGRAAVPLLAAEGARLALVARRADALRAMVAERGIDALVIEADLGDRDQARRAVRDAVAHLGGLDVLVSNAGAAVFGHLREVHPDDFDRTVAVTFTGAVDVVREALPHLRERHGTIVATGSLMSRLPLPSWSSYAAAKHALRGFLTSVAIEERSQGSGVRIAMVHPGPIDTPLFAQASSATGRTPRVPPDAYRADVVAKALVACAIRPRREIVLGGETRAVELLHRLAPAVGERVLLGIDRWYRSGTESAPVPGSLWGVRDRSARVSGDIPARDSLLAWVQLGRRLAPAPATPWVLARNLGVVGVRAARLVGVLRSPRSECPVPGHPARDGLAAPDSR</sequence>
<evidence type="ECO:0000313" key="7">
    <source>
        <dbReference type="Proteomes" id="UP000240739"/>
    </source>
</evidence>
<dbReference type="Gene3D" id="3.40.50.720">
    <property type="entry name" value="NAD(P)-binding Rossmann-like Domain"/>
    <property type="match status" value="1"/>
</dbReference>
<keyword evidence="7" id="KW-1185">Reference proteome</keyword>
<reference evidence="6 7" key="1">
    <citation type="submission" date="2018-03" db="EMBL/GenBank/DDBJ databases">
        <title>Aquarubrobacter algicola gen. nov., sp. nov., a novel actinobacterium isolated from shallow eutrophic lake during the end of cyanobacterial harmful algal blooms.</title>
        <authorList>
            <person name="Chun S.J."/>
        </authorList>
    </citation>
    <scope>NUCLEOTIDE SEQUENCE [LARGE SCALE GENOMIC DNA]</scope>
    <source>
        <strain evidence="6 7">Seoho-28</strain>
    </source>
</reference>
<dbReference type="GO" id="GO:0016020">
    <property type="term" value="C:membrane"/>
    <property type="evidence" value="ECO:0007669"/>
    <property type="project" value="TreeGrafter"/>
</dbReference>
<dbReference type="InterPro" id="IPR057326">
    <property type="entry name" value="KR_dom"/>
</dbReference>
<dbReference type="InterPro" id="IPR002347">
    <property type="entry name" value="SDR_fam"/>
</dbReference>
<dbReference type="GO" id="GO:0016491">
    <property type="term" value="F:oxidoreductase activity"/>
    <property type="evidence" value="ECO:0007669"/>
    <property type="project" value="UniProtKB-KW"/>
</dbReference>
<comment type="similarity">
    <text evidence="1 3">Belongs to the short-chain dehydrogenases/reductases (SDR) family.</text>
</comment>
<evidence type="ECO:0000256" key="1">
    <source>
        <dbReference type="ARBA" id="ARBA00006484"/>
    </source>
</evidence>
<dbReference type="Proteomes" id="UP000240739">
    <property type="component" value="Unassembled WGS sequence"/>
</dbReference>
<protein>
    <recommendedName>
        <fullName evidence="5">Ketoreductase domain-containing protein</fullName>
    </recommendedName>
</protein>
<keyword evidence="2" id="KW-0560">Oxidoreductase</keyword>
<dbReference type="EMBL" id="PYYB01000001">
    <property type="protein sequence ID" value="PTL60013.1"/>
    <property type="molecule type" value="Genomic_DNA"/>
</dbReference>
<dbReference type="InterPro" id="IPR036291">
    <property type="entry name" value="NAD(P)-bd_dom_sf"/>
</dbReference>
<evidence type="ECO:0000259" key="5">
    <source>
        <dbReference type="SMART" id="SM00822"/>
    </source>
</evidence>
<dbReference type="PANTHER" id="PTHR44196:SF1">
    <property type="entry name" value="DEHYDROGENASE_REDUCTASE SDR FAMILY MEMBER 7B"/>
    <property type="match status" value="1"/>
</dbReference>
<evidence type="ECO:0000256" key="2">
    <source>
        <dbReference type="ARBA" id="ARBA00023002"/>
    </source>
</evidence>
<accession>A0A2T4UL98</accession>
<evidence type="ECO:0000256" key="3">
    <source>
        <dbReference type="RuleBase" id="RU000363"/>
    </source>
</evidence>
<dbReference type="InterPro" id="IPR020904">
    <property type="entry name" value="Sc_DH/Rdtase_CS"/>
</dbReference>
<feature type="region of interest" description="Disordered" evidence="4">
    <location>
        <begin position="390"/>
        <end position="409"/>
    </location>
</feature>
<evidence type="ECO:0000256" key="4">
    <source>
        <dbReference type="SAM" id="MobiDB-lite"/>
    </source>
</evidence>
<dbReference type="AlphaFoldDB" id="A0A2T4UL98"/>
<dbReference type="PRINTS" id="PR00080">
    <property type="entry name" value="SDRFAMILY"/>
</dbReference>
<evidence type="ECO:0000313" key="6">
    <source>
        <dbReference type="EMBL" id="PTL60013.1"/>
    </source>
</evidence>
<dbReference type="PANTHER" id="PTHR44196">
    <property type="entry name" value="DEHYDROGENASE/REDUCTASE SDR FAMILY MEMBER 7B"/>
    <property type="match status" value="1"/>
</dbReference>
<name>A0A2T4UL98_9ACTN</name>
<dbReference type="PRINTS" id="PR00081">
    <property type="entry name" value="GDHRDH"/>
</dbReference>
<feature type="domain" description="Ketoreductase" evidence="5">
    <location>
        <begin position="61"/>
        <end position="243"/>
    </location>
</feature>
<dbReference type="PROSITE" id="PS00061">
    <property type="entry name" value="ADH_SHORT"/>
    <property type="match status" value="1"/>
</dbReference>